<comment type="caution">
    <text evidence="1">The sequence shown here is derived from an EMBL/GenBank/DDBJ whole genome shotgun (WGS) entry which is preliminary data.</text>
</comment>
<dbReference type="AlphaFoldDB" id="A0A427YSR1"/>
<dbReference type="EMBL" id="RSCD01000002">
    <property type="protein sequence ID" value="RSH94173.1"/>
    <property type="molecule type" value="Genomic_DNA"/>
</dbReference>
<name>A0A427YSR1_9TREE</name>
<sequence length="64" mass="7743">MCFFKEDFEKAIDTPIDRYIPENRTREAVLERHIKFLSTDWEAEAYKAVEEYYTSQGRESDFLI</sequence>
<accession>A0A427YSR1</accession>
<reference evidence="1 2" key="1">
    <citation type="submission" date="2018-11" db="EMBL/GenBank/DDBJ databases">
        <title>Genome sequence of Saitozyma podzolica DSM 27192.</title>
        <authorList>
            <person name="Aliyu H."/>
            <person name="Gorte O."/>
            <person name="Ochsenreither K."/>
        </authorList>
    </citation>
    <scope>NUCLEOTIDE SEQUENCE [LARGE SCALE GENOMIC DNA]</scope>
    <source>
        <strain evidence="1 2">DSM 27192</strain>
    </source>
</reference>
<keyword evidence="2" id="KW-1185">Reference proteome</keyword>
<proteinExistence type="predicted"/>
<organism evidence="1 2">
    <name type="scientific">Saitozyma podzolica</name>
    <dbReference type="NCBI Taxonomy" id="1890683"/>
    <lineage>
        <taxon>Eukaryota</taxon>
        <taxon>Fungi</taxon>
        <taxon>Dikarya</taxon>
        <taxon>Basidiomycota</taxon>
        <taxon>Agaricomycotina</taxon>
        <taxon>Tremellomycetes</taxon>
        <taxon>Tremellales</taxon>
        <taxon>Trimorphomycetaceae</taxon>
        <taxon>Saitozyma</taxon>
    </lineage>
</organism>
<evidence type="ECO:0000313" key="1">
    <source>
        <dbReference type="EMBL" id="RSH94173.1"/>
    </source>
</evidence>
<dbReference type="Proteomes" id="UP000279259">
    <property type="component" value="Unassembled WGS sequence"/>
</dbReference>
<protein>
    <submittedName>
        <fullName evidence="1">Uncharacterized protein</fullName>
    </submittedName>
</protein>
<evidence type="ECO:0000313" key="2">
    <source>
        <dbReference type="Proteomes" id="UP000279259"/>
    </source>
</evidence>
<gene>
    <name evidence="1" type="ORF">EHS25_003976</name>
</gene>